<dbReference type="Proteomes" id="UP000094112">
    <property type="component" value="Unassembled WGS sequence"/>
</dbReference>
<protein>
    <submittedName>
        <fullName evidence="2">Uncharacterized protein</fullName>
    </submittedName>
</protein>
<dbReference type="GeneID" id="30200153"/>
<feature type="region of interest" description="Disordered" evidence="1">
    <location>
        <begin position="1"/>
        <end position="44"/>
    </location>
</feature>
<proteinExistence type="predicted"/>
<dbReference type="EMBL" id="KV454208">
    <property type="protein sequence ID" value="ODQ61876.1"/>
    <property type="molecule type" value="Genomic_DNA"/>
</dbReference>
<evidence type="ECO:0000256" key="1">
    <source>
        <dbReference type="SAM" id="MobiDB-lite"/>
    </source>
</evidence>
<keyword evidence="3" id="KW-1185">Reference proteome</keyword>
<reference evidence="2 3" key="1">
    <citation type="journal article" date="2016" name="Proc. Natl. Acad. Sci. U.S.A.">
        <title>Comparative genomics of biotechnologically important yeasts.</title>
        <authorList>
            <person name="Riley R."/>
            <person name="Haridas S."/>
            <person name="Wolfe K.H."/>
            <person name="Lopes M.R."/>
            <person name="Hittinger C.T."/>
            <person name="Goeker M."/>
            <person name="Salamov A.A."/>
            <person name="Wisecaver J.H."/>
            <person name="Long T.M."/>
            <person name="Calvey C.H."/>
            <person name="Aerts A.L."/>
            <person name="Barry K.W."/>
            <person name="Choi C."/>
            <person name="Clum A."/>
            <person name="Coughlan A.Y."/>
            <person name="Deshpande S."/>
            <person name="Douglass A.P."/>
            <person name="Hanson S.J."/>
            <person name="Klenk H.-P."/>
            <person name="LaButti K.M."/>
            <person name="Lapidus A."/>
            <person name="Lindquist E.A."/>
            <person name="Lipzen A.M."/>
            <person name="Meier-Kolthoff J.P."/>
            <person name="Ohm R.A."/>
            <person name="Otillar R.P."/>
            <person name="Pangilinan J.L."/>
            <person name="Peng Y."/>
            <person name="Rokas A."/>
            <person name="Rosa C.A."/>
            <person name="Scheuner C."/>
            <person name="Sibirny A.A."/>
            <person name="Slot J.C."/>
            <person name="Stielow J.B."/>
            <person name="Sun H."/>
            <person name="Kurtzman C.P."/>
            <person name="Blackwell M."/>
            <person name="Grigoriev I.V."/>
            <person name="Jeffries T.W."/>
        </authorList>
    </citation>
    <scope>NUCLEOTIDE SEQUENCE [LARGE SCALE GENOMIC DNA]</scope>
    <source>
        <strain evidence="3">ATCC 58044 / CBS 1984 / NCYC 433 / NRRL Y-366-8</strain>
    </source>
</reference>
<dbReference type="RefSeq" id="XP_019041083.1">
    <property type="nucleotide sequence ID" value="XM_019182907.1"/>
</dbReference>
<organism evidence="2 3">
    <name type="scientific">Wickerhamomyces anomalus (strain ATCC 58044 / CBS 1984 / NCYC 433 / NRRL Y-366-8)</name>
    <name type="common">Yeast</name>
    <name type="synonym">Hansenula anomala</name>
    <dbReference type="NCBI Taxonomy" id="683960"/>
    <lineage>
        <taxon>Eukaryota</taxon>
        <taxon>Fungi</taxon>
        <taxon>Dikarya</taxon>
        <taxon>Ascomycota</taxon>
        <taxon>Saccharomycotina</taxon>
        <taxon>Saccharomycetes</taxon>
        <taxon>Phaffomycetales</taxon>
        <taxon>Wickerhamomycetaceae</taxon>
        <taxon>Wickerhamomyces</taxon>
    </lineage>
</organism>
<evidence type="ECO:0000313" key="3">
    <source>
        <dbReference type="Proteomes" id="UP000094112"/>
    </source>
</evidence>
<sequence length="395" mass="44520">MQLLRRNRRNSSNSRQNTNSRTATSNAEQQSSTPRSTLNSPIPPEMLRSLSEETLITSGHSIPTTPTHPFSSIPNHIRRTISNDSNLTYISRAETFVDLVLGHSFAEFNAIRTMPVVSALFQKGLYVFPSEESLNLYKEKNRNVDLSLRQKGLGTPILQVTTPMLSAFKKNCPTVVIYRFKTPPINCLNVSPEATIENPKIEFCRVYFKYLKDKIAKYTFQFMPNGDPNDAENETLTMYVSSVTPYADVCYKNTRLRWVGTTSMSSTFGSGFFKLLKLSDESPSLTDHLDENFPDPTNPLLASRDALANTSPLPPLARFSDKQSSSIPKKRLLRHGDIKLIEVFNSGNKDSILDIPYCSLVISSLALVLRDQEIKKYHGNARYYDTSLATTNVFY</sequence>
<feature type="compositionally biased region" description="Polar residues" evidence="1">
    <location>
        <begin position="27"/>
        <end position="40"/>
    </location>
</feature>
<evidence type="ECO:0000313" key="2">
    <source>
        <dbReference type="EMBL" id="ODQ61876.1"/>
    </source>
</evidence>
<accession>A0A1E3P8Y3</accession>
<gene>
    <name evidence="2" type="ORF">WICANDRAFT_59953</name>
</gene>
<name>A0A1E3P8Y3_WICAA</name>
<dbReference type="AlphaFoldDB" id="A0A1E3P8Y3"/>
<dbReference type="OrthoDB" id="4095569at2759"/>
<feature type="compositionally biased region" description="Low complexity" evidence="1">
    <location>
        <begin position="10"/>
        <end position="26"/>
    </location>
</feature>